<name>A0A0G1M3X3_9BACT</name>
<dbReference type="GO" id="GO:0009379">
    <property type="term" value="C:Holliday junction helicase complex"/>
    <property type="evidence" value="ECO:0007669"/>
    <property type="project" value="InterPro"/>
</dbReference>
<comment type="domain">
    <text evidence="6">Has three domains with a flexible linker between the domains II and III and assumes an 'L' shape. Domain III is highly mobile and contacts RuvB.</text>
</comment>
<dbReference type="SUPFAM" id="SSF47781">
    <property type="entry name" value="RuvA domain 2-like"/>
    <property type="match status" value="1"/>
</dbReference>
<dbReference type="GO" id="GO:0006310">
    <property type="term" value="P:DNA recombination"/>
    <property type="evidence" value="ECO:0007669"/>
    <property type="project" value="UniProtKB-UniRule"/>
</dbReference>
<evidence type="ECO:0000256" key="1">
    <source>
        <dbReference type="ARBA" id="ARBA00022490"/>
    </source>
</evidence>
<keyword evidence="1 6" id="KW-0963">Cytoplasm</keyword>
<dbReference type="EMBL" id="LCIY01000021">
    <property type="protein sequence ID" value="KKT66594.1"/>
    <property type="molecule type" value="Genomic_DNA"/>
</dbReference>
<dbReference type="SMART" id="SM00278">
    <property type="entry name" value="HhH1"/>
    <property type="match status" value="2"/>
</dbReference>
<dbReference type="InterPro" id="IPR013849">
    <property type="entry name" value="DNA_helicase_Holl-junc_RuvA_I"/>
</dbReference>
<comment type="caution">
    <text evidence="8">The sequence shown here is derived from an EMBL/GenBank/DDBJ whole genome shotgun (WGS) entry which is preliminary data.</text>
</comment>
<dbReference type="GO" id="GO:0000400">
    <property type="term" value="F:four-way junction DNA binding"/>
    <property type="evidence" value="ECO:0007669"/>
    <property type="project" value="UniProtKB-UniRule"/>
</dbReference>
<keyword evidence="8" id="KW-0347">Helicase</keyword>
<evidence type="ECO:0000259" key="7">
    <source>
        <dbReference type="SMART" id="SM00278"/>
    </source>
</evidence>
<dbReference type="CDD" id="cd14332">
    <property type="entry name" value="UBA_RuvA_C"/>
    <property type="match status" value="1"/>
</dbReference>
<dbReference type="InterPro" id="IPR010994">
    <property type="entry name" value="RuvA_2-like"/>
</dbReference>
<dbReference type="GO" id="GO:0006281">
    <property type="term" value="P:DNA repair"/>
    <property type="evidence" value="ECO:0007669"/>
    <property type="project" value="UniProtKB-UniRule"/>
</dbReference>
<keyword evidence="2 6" id="KW-0227">DNA damage</keyword>
<evidence type="ECO:0000256" key="6">
    <source>
        <dbReference type="HAMAP-Rule" id="MF_00031"/>
    </source>
</evidence>
<dbReference type="InterPro" id="IPR011114">
    <property type="entry name" value="RuvA_C"/>
</dbReference>
<accession>A0A0G1M3X3</accession>
<comment type="similarity">
    <text evidence="6">Belongs to the RuvA family.</text>
</comment>
<dbReference type="Gene3D" id="1.10.8.10">
    <property type="entry name" value="DNA helicase RuvA subunit, C-terminal domain"/>
    <property type="match status" value="1"/>
</dbReference>
<dbReference type="HAMAP" id="MF_00031">
    <property type="entry name" value="DNA_HJ_migration_RuvA"/>
    <property type="match status" value="1"/>
</dbReference>
<dbReference type="Pfam" id="PF14520">
    <property type="entry name" value="HHH_5"/>
    <property type="match status" value="1"/>
</dbReference>
<dbReference type="InterPro" id="IPR000085">
    <property type="entry name" value="RuvA"/>
</dbReference>
<dbReference type="NCBIfam" id="TIGR00084">
    <property type="entry name" value="ruvA"/>
    <property type="match status" value="1"/>
</dbReference>
<dbReference type="SUPFAM" id="SSF46929">
    <property type="entry name" value="DNA helicase RuvA subunit, C-terminal domain"/>
    <property type="match status" value="1"/>
</dbReference>
<keyword evidence="5 6" id="KW-0234">DNA repair</keyword>
<keyword evidence="8" id="KW-0067">ATP-binding</keyword>
<feature type="domain" description="Helix-hairpin-helix DNA-binding motif class 1" evidence="7">
    <location>
        <begin position="99"/>
        <end position="118"/>
    </location>
</feature>
<reference evidence="8 9" key="1">
    <citation type="journal article" date="2015" name="Nature">
        <title>rRNA introns, odd ribosomes, and small enigmatic genomes across a large radiation of phyla.</title>
        <authorList>
            <person name="Brown C.T."/>
            <person name="Hug L.A."/>
            <person name="Thomas B.C."/>
            <person name="Sharon I."/>
            <person name="Castelle C.J."/>
            <person name="Singh A."/>
            <person name="Wilkins M.J."/>
            <person name="Williams K.H."/>
            <person name="Banfield J.F."/>
        </authorList>
    </citation>
    <scope>NUCLEOTIDE SEQUENCE [LARGE SCALE GENOMIC DNA]</scope>
</reference>
<keyword evidence="8" id="KW-0547">Nucleotide-binding</keyword>
<comment type="subunit">
    <text evidence="6">Homotetramer. Forms an RuvA(8)-RuvB(12)-Holliday junction (HJ) complex. HJ DNA is sandwiched between 2 RuvA tetramers; dsDNA enters through RuvA and exits via RuvB. An RuvB hexamer assembles on each DNA strand where it exits the tetramer. Each RuvB hexamer is contacted by two RuvA subunits (via domain III) on 2 adjacent RuvB subunits; this complex drives branch migration. In the full resolvosome a probable DNA-RuvA(4)-RuvB(12)-RuvC(2) complex forms which resolves the HJ.</text>
</comment>
<dbReference type="GO" id="GO:0048476">
    <property type="term" value="C:Holliday junction resolvase complex"/>
    <property type="evidence" value="ECO:0007669"/>
    <property type="project" value="UniProtKB-UniRule"/>
</dbReference>
<dbReference type="GO" id="GO:0005524">
    <property type="term" value="F:ATP binding"/>
    <property type="evidence" value="ECO:0007669"/>
    <property type="project" value="InterPro"/>
</dbReference>
<dbReference type="Pfam" id="PF01330">
    <property type="entry name" value="RuvA_N"/>
    <property type="match status" value="1"/>
</dbReference>
<dbReference type="SUPFAM" id="SSF50249">
    <property type="entry name" value="Nucleic acid-binding proteins"/>
    <property type="match status" value="1"/>
</dbReference>
<keyword evidence="3 6" id="KW-0238">DNA-binding</keyword>
<dbReference type="GO" id="GO:0009378">
    <property type="term" value="F:four-way junction helicase activity"/>
    <property type="evidence" value="ECO:0007669"/>
    <property type="project" value="InterPro"/>
</dbReference>
<comment type="function">
    <text evidence="6">The RuvA-RuvB-RuvC complex processes Holliday junction (HJ) DNA during genetic recombination and DNA repair, while the RuvA-RuvB complex plays an important role in the rescue of blocked DNA replication forks via replication fork reversal (RFR). RuvA specifically binds to HJ cruciform DNA, conferring on it an open structure. The RuvB hexamer acts as an ATP-dependent pump, pulling dsDNA into and through the RuvAB complex. HJ branch migration allows RuvC to scan DNA until it finds its consensus sequence, where it cleaves and resolves the cruciform DNA.</text>
</comment>
<dbReference type="GO" id="GO:0005737">
    <property type="term" value="C:cytoplasm"/>
    <property type="evidence" value="ECO:0007669"/>
    <property type="project" value="UniProtKB-SubCell"/>
</dbReference>
<evidence type="ECO:0000256" key="2">
    <source>
        <dbReference type="ARBA" id="ARBA00022763"/>
    </source>
</evidence>
<feature type="domain" description="Helix-hairpin-helix DNA-binding motif class 1" evidence="7">
    <location>
        <begin position="64"/>
        <end position="83"/>
    </location>
</feature>
<organism evidence="8 9">
    <name type="scientific">Candidatus Woesebacteria bacterium GW2011_GWA2_44_33</name>
    <dbReference type="NCBI Taxonomy" id="1618564"/>
    <lineage>
        <taxon>Bacteria</taxon>
        <taxon>Candidatus Woeseibacteriota</taxon>
    </lineage>
</organism>
<keyword evidence="4 6" id="KW-0233">DNA recombination</keyword>
<dbReference type="Gene3D" id="1.10.150.20">
    <property type="entry name" value="5' to 3' exonuclease, C-terminal subdomain"/>
    <property type="match status" value="1"/>
</dbReference>
<dbReference type="InterPro" id="IPR003583">
    <property type="entry name" value="Hlx-hairpin-Hlx_DNA-bd_motif"/>
</dbReference>
<dbReference type="Pfam" id="PF07499">
    <property type="entry name" value="RuvA_C"/>
    <property type="match status" value="1"/>
</dbReference>
<evidence type="ECO:0000313" key="9">
    <source>
        <dbReference type="Proteomes" id="UP000034826"/>
    </source>
</evidence>
<evidence type="ECO:0000256" key="3">
    <source>
        <dbReference type="ARBA" id="ARBA00023125"/>
    </source>
</evidence>
<comment type="caution">
    <text evidence="6">Lacks conserved residue(s) required for the propagation of feature annotation.</text>
</comment>
<protein>
    <recommendedName>
        <fullName evidence="6">Holliday junction branch migration complex subunit RuvA</fullName>
    </recommendedName>
</protein>
<dbReference type="AlphaFoldDB" id="A0A0G1M3X3"/>
<keyword evidence="8" id="KW-0378">Hydrolase</keyword>
<evidence type="ECO:0000256" key="5">
    <source>
        <dbReference type="ARBA" id="ARBA00023204"/>
    </source>
</evidence>
<feature type="region of interest" description="Domain III" evidence="6">
    <location>
        <begin position="140"/>
        <end position="181"/>
    </location>
</feature>
<evidence type="ECO:0000313" key="8">
    <source>
        <dbReference type="EMBL" id="KKT66594.1"/>
    </source>
</evidence>
<proteinExistence type="inferred from homology"/>
<sequence length="181" mass="19670">MGYDRDRIIVDAGGVGYQVLPSTGVLRNKVKIGEEIRLFIYTHVREDQLALFGFSGLEEKQMFELLLSVSGVGPKSALAVLSRGNPEEVREAVANADVEFFTSVPGLGKKTSQRIIIDLKSKLGDLAELDLKGEKEPAAKELITALKSMGFSPEEAGAAVKRVDLELPLDQQIRSALKENG</sequence>
<comment type="subcellular location">
    <subcellularLocation>
        <location evidence="6">Cytoplasm</location>
    </subcellularLocation>
</comment>
<dbReference type="Gene3D" id="2.40.50.140">
    <property type="entry name" value="Nucleic acid-binding proteins"/>
    <property type="match status" value="1"/>
</dbReference>
<dbReference type="InterPro" id="IPR036267">
    <property type="entry name" value="RuvA_C_sf"/>
</dbReference>
<dbReference type="PATRIC" id="fig|1618564.3.peg.604"/>
<dbReference type="InterPro" id="IPR012340">
    <property type="entry name" value="NA-bd_OB-fold"/>
</dbReference>
<evidence type="ECO:0000256" key="4">
    <source>
        <dbReference type="ARBA" id="ARBA00023172"/>
    </source>
</evidence>
<gene>
    <name evidence="6" type="primary">ruvA</name>
    <name evidence="8" type="ORF">UW60_C0021G0010</name>
</gene>
<dbReference type="Proteomes" id="UP000034826">
    <property type="component" value="Unassembled WGS sequence"/>
</dbReference>